<dbReference type="InterPro" id="IPR052764">
    <property type="entry name" value="GH20_Enzymes"/>
</dbReference>
<dbReference type="OrthoDB" id="428480at2759"/>
<dbReference type="SUPFAM" id="SSF49899">
    <property type="entry name" value="Concanavalin A-like lectins/glucanases"/>
    <property type="match status" value="1"/>
</dbReference>
<dbReference type="Gene3D" id="3.20.20.80">
    <property type="entry name" value="Glycosidases"/>
    <property type="match status" value="1"/>
</dbReference>
<dbReference type="SUPFAM" id="SSF51445">
    <property type="entry name" value="(Trans)glycosidases"/>
    <property type="match status" value="1"/>
</dbReference>
<dbReference type="Proteomes" id="UP000054321">
    <property type="component" value="Unassembled WGS sequence"/>
</dbReference>
<dbReference type="Gene3D" id="3.30.379.10">
    <property type="entry name" value="Chitobiase/beta-hexosaminidase domain 2-like"/>
    <property type="match status" value="1"/>
</dbReference>
<evidence type="ECO:0000256" key="2">
    <source>
        <dbReference type="ARBA" id="ARBA00006285"/>
    </source>
</evidence>
<evidence type="ECO:0000256" key="6">
    <source>
        <dbReference type="PIRSR" id="PIRSR625705-1"/>
    </source>
</evidence>
<evidence type="ECO:0000313" key="10">
    <source>
        <dbReference type="Proteomes" id="UP000054321"/>
    </source>
</evidence>
<dbReference type="GO" id="GO:0005975">
    <property type="term" value="P:carbohydrate metabolic process"/>
    <property type="evidence" value="ECO:0007669"/>
    <property type="project" value="InterPro"/>
</dbReference>
<evidence type="ECO:0000256" key="5">
    <source>
        <dbReference type="ARBA" id="ARBA00023295"/>
    </source>
</evidence>
<evidence type="ECO:0000256" key="4">
    <source>
        <dbReference type="ARBA" id="ARBA00022801"/>
    </source>
</evidence>
<dbReference type="InterPro" id="IPR029018">
    <property type="entry name" value="Hex-like_dom2"/>
</dbReference>
<dbReference type="PANTHER" id="PTHR43678:SF1">
    <property type="entry name" value="BETA-N-ACETYLHEXOSAMINIDASE"/>
    <property type="match status" value="1"/>
</dbReference>
<name>A0A0C3H3Q1_OIDMZ</name>
<keyword evidence="10" id="KW-1185">Reference proteome</keyword>
<dbReference type="AlphaFoldDB" id="A0A0C3H3Q1"/>
<dbReference type="STRING" id="913774.A0A0C3H3Q1"/>
<keyword evidence="5" id="KW-0326">Glycosidase</keyword>
<feature type="active site" description="Proton donor" evidence="6">
    <location>
        <position position="318"/>
    </location>
</feature>
<dbReference type="InterPro" id="IPR017853">
    <property type="entry name" value="GH"/>
</dbReference>
<dbReference type="EMBL" id="KN832874">
    <property type="protein sequence ID" value="KIN02806.1"/>
    <property type="molecule type" value="Genomic_DNA"/>
</dbReference>
<dbReference type="PRINTS" id="PR00738">
    <property type="entry name" value="GLHYDRLASE20"/>
</dbReference>
<dbReference type="GO" id="GO:0004563">
    <property type="term" value="F:beta-N-acetylhexosaminidase activity"/>
    <property type="evidence" value="ECO:0007669"/>
    <property type="project" value="UniProtKB-EC"/>
</dbReference>
<proteinExistence type="inferred from homology"/>
<dbReference type="Pfam" id="PF00728">
    <property type="entry name" value="Glyco_hydro_20"/>
    <property type="match status" value="1"/>
</dbReference>
<sequence length="703" mass="76510">MFAAASFLPGIPTVPFNVSVPAESYSVTKLEAIIVDSRYANTVDANGLTLIPPTLWSFAETFRSDLASIGVNVPLILGRQATKNVVFLTISGSPNEFLDAAGRPTSEGYSLTVTTSSISIAGASPLGTWWGTRTVLQQAILHGLKISVGEGVDAAGWGERGMMLDVGRHYYPPDFIIEMCSYMSYFKQNVFHLHLSDHVWNPANLYSHELALELYAGFRPASNDPDIAGLARPSNETYSPSVLENMQQECAARGVTILPELESPGHSIATTDWKPELALADFSMLNISYPETIPVVQSYWKALLPGFHSKVVHIGADEYASNLVDEYTYFVNTMSSYIQGISGKATRIWGTFPPSSLPNVTNVDTAVSIQQWELDQDNALYDFVNRGYHVLNSDDFFYLDLKYSDSYPPAVDLERVFFGAPDGGPYAPNIFDHSNATNNPPRDNPYVLGQLCVVWNDWGPNASTYNEAYWMVRDGLPALGDKQWGGQLTLPDYQSIFPTLQASVPGQNLDRRIQSKSSIILSYTFAESHQSLLPIVPDVSGNEYNGLLVGGSEVRNGVLHLNGNGYLKTPLGSKGRNYTLSFSVISTSSNKGGILFSGPDSSFLNGNGTSPLLMLVSGNIAYPVNMVLPFEQWADVTIQGIGPQTFISVTVEKSPKQTEEVTINMGIWGGGMQEGSMAIEAPIQKIGEGFVGQMKDISLVGTA</sequence>
<reference evidence="10" key="2">
    <citation type="submission" date="2015-01" db="EMBL/GenBank/DDBJ databases">
        <title>Evolutionary Origins and Diversification of the Mycorrhizal Mutualists.</title>
        <authorList>
            <consortium name="DOE Joint Genome Institute"/>
            <consortium name="Mycorrhizal Genomics Consortium"/>
            <person name="Kohler A."/>
            <person name="Kuo A."/>
            <person name="Nagy L.G."/>
            <person name="Floudas D."/>
            <person name="Copeland A."/>
            <person name="Barry K.W."/>
            <person name="Cichocki N."/>
            <person name="Veneault-Fourrey C."/>
            <person name="LaButti K."/>
            <person name="Lindquist E.A."/>
            <person name="Lipzen A."/>
            <person name="Lundell T."/>
            <person name="Morin E."/>
            <person name="Murat C."/>
            <person name="Riley R."/>
            <person name="Ohm R."/>
            <person name="Sun H."/>
            <person name="Tunlid A."/>
            <person name="Henrissat B."/>
            <person name="Grigoriev I.V."/>
            <person name="Hibbett D.S."/>
            <person name="Martin F."/>
        </authorList>
    </citation>
    <scope>NUCLEOTIDE SEQUENCE [LARGE SCALE GENOMIC DNA]</scope>
    <source>
        <strain evidence="10">Zn</strain>
    </source>
</reference>
<dbReference type="PANTHER" id="PTHR43678">
    <property type="entry name" value="PUTATIVE (AFU_ORTHOLOGUE AFUA_2G00640)-RELATED"/>
    <property type="match status" value="1"/>
</dbReference>
<evidence type="ECO:0000313" key="9">
    <source>
        <dbReference type="EMBL" id="KIN02806.1"/>
    </source>
</evidence>
<protein>
    <recommendedName>
        <fullName evidence="3">beta-N-acetylhexosaminidase</fullName>
        <ecNumber evidence="3">3.2.1.52</ecNumber>
    </recommendedName>
</protein>
<dbReference type="HOGENOM" id="CLU_010969_1_1_1"/>
<dbReference type="InterPro" id="IPR025705">
    <property type="entry name" value="Beta_hexosaminidase_sua/sub"/>
</dbReference>
<evidence type="ECO:0000256" key="3">
    <source>
        <dbReference type="ARBA" id="ARBA00012663"/>
    </source>
</evidence>
<dbReference type="InterPro" id="IPR015883">
    <property type="entry name" value="Glyco_hydro_20_cat"/>
</dbReference>
<feature type="domain" description="Glycoside hydrolase family 20 catalytic" evidence="7">
    <location>
        <begin position="160"/>
        <end position="322"/>
    </location>
</feature>
<dbReference type="Pfam" id="PF02838">
    <property type="entry name" value="Glyco_hydro_20b"/>
    <property type="match status" value="1"/>
</dbReference>
<evidence type="ECO:0000259" key="8">
    <source>
        <dbReference type="Pfam" id="PF02838"/>
    </source>
</evidence>
<dbReference type="InterPro" id="IPR013320">
    <property type="entry name" value="ConA-like_dom_sf"/>
</dbReference>
<accession>A0A0C3H3Q1</accession>
<dbReference type="InParanoid" id="A0A0C3H3Q1"/>
<comment type="similarity">
    <text evidence="2">Belongs to the glycosyl hydrolase 20 family.</text>
</comment>
<feature type="domain" description="Beta-hexosaminidase bacterial type N-terminal" evidence="8">
    <location>
        <begin position="59"/>
        <end position="137"/>
    </location>
</feature>
<dbReference type="SUPFAM" id="SSF55545">
    <property type="entry name" value="beta-N-acetylhexosaminidase-like domain"/>
    <property type="match status" value="1"/>
</dbReference>
<reference evidence="9 10" key="1">
    <citation type="submission" date="2014-04" db="EMBL/GenBank/DDBJ databases">
        <authorList>
            <consortium name="DOE Joint Genome Institute"/>
            <person name="Kuo A."/>
            <person name="Martino E."/>
            <person name="Perotto S."/>
            <person name="Kohler A."/>
            <person name="Nagy L.G."/>
            <person name="Floudas D."/>
            <person name="Copeland A."/>
            <person name="Barry K.W."/>
            <person name="Cichocki N."/>
            <person name="Veneault-Fourrey C."/>
            <person name="LaButti K."/>
            <person name="Lindquist E.A."/>
            <person name="Lipzen A."/>
            <person name="Lundell T."/>
            <person name="Morin E."/>
            <person name="Murat C."/>
            <person name="Sun H."/>
            <person name="Tunlid A."/>
            <person name="Henrissat B."/>
            <person name="Grigoriev I.V."/>
            <person name="Hibbett D.S."/>
            <person name="Martin F."/>
            <person name="Nordberg H.P."/>
            <person name="Cantor M.N."/>
            <person name="Hua S.X."/>
        </authorList>
    </citation>
    <scope>NUCLEOTIDE SEQUENCE [LARGE SCALE GENOMIC DNA]</scope>
    <source>
        <strain evidence="9 10">Zn</strain>
    </source>
</reference>
<organism evidence="9 10">
    <name type="scientific">Oidiodendron maius (strain Zn)</name>
    <dbReference type="NCBI Taxonomy" id="913774"/>
    <lineage>
        <taxon>Eukaryota</taxon>
        <taxon>Fungi</taxon>
        <taxon>Dikarya</taxon>
        <taxon>Ascomycota</taxon>
        <taxon>Pezizomycotina</taxon>
        <taxon>Leotiomycetes</taxon>
        <taxon>Leotiomycetes incertae sedis</taxon>
        <taxon>Myxotrichaceae</taxon>
        <taxon>Oidiodendron</taxon>
    </lineage>
</organism>
<evidence type="ECO:0000256" key="1">
    <source>
        <dbReference type="ARBA" id="ARBA00001231"/>
    </source>
</evidence>
<dbReference type="InterPro" id="IPR015882">
    <property type="entry name" value="HEX_bac_N"/>
</dbReference>
<dbReference type="CDD" id="cd06564">
    <property type="entry name" value="GH20_DspB_LnbB-like"/>
    <property type="match status" value="1"/>
</dbReference>
<dbReference type="EC" id="3.2.1.52" evidence="3"/>
<keyword evidence="4 9" id="KW-0378">Hydrolase</keyword>
<evidence type="ECO:0000259" key="7">
    <source>
        <dbReference type="Pfam" id="PF00728"/>
    </source>
</evidence>
<comment type="catalytic activity">
    <reaction evidence="1">
        <text>Hydrolysis of terminal non-reducing N-acetyl-D-hexosamine residues in N-acetyl-beta-D-hexosaminides.</text>
        <dbReference type="EC" id="3.2.1.52"/>
    </reaction>
</comment>
<gene>
    <name evidence="9" type="ORF">OIDMADRAFT_119875</name>
</gene>